<dbReference type="GeneID" id="106468007"/>
<evidence type="ECO:0000259" key="4">
    <source>
        <dbReference type="PROSITE" id="PS50102"/>
    </source>
</evidence>
<dbReference type="Gene3D" id="1.25.40.10">
    <property type="entry name" value="Tetratricopeptide repeat domain"/>
    <property type="match status" value="1"/>
</dbReference>
<dbReference type="PROSITE" id="PS50102">
    <property type="entry name" value="RRM"/>
    <property type="match status" value="1"/>
</dbReference>
<dbReference type="CDD" id="cd12391">
    <property type="entry name" value="RRM1_SART3"/>
    <property type="match status" value="1"/>
</dbReference>
<protein>
    <submittedName>
        <fullName evidence="6">Squamous cell carcinoma antigen recognized by T-cells 3-like</fullName>
    </submittedName>
</protein>
<proteinExistence type="predicted"/>
<dbReference type="SMART" id="SM00360">
    <property type="entry name" value="RRM"/>
    <property type="match status" value="2"/>
</dbReference>
<feature type="domain" description="RRM" evidence="4">
    <location>
        <begin position="492"/>
        <end position="568"/>
    </location>
</feature>
<reference evidence="6" key="1">
    <citation type="submission" date="2025-08" db="UniProtKB">
        <authorList>
            <consortium name="RefSeq"/>
        </authorList>
    </citation>
    <scope>IDENTIFICATION</scope>
    <source>
        <tissue evidence="6">Muscle</tissue>
    </source>
</reference>
<name>A0ABM1BKL0_LIMPO</name>
<dbReference type="SUPFAM" id="SSF54928">
    <property type="entry name" value="RNA-binding domain, RBD"/>
    <property type="match status" value="1"/>
</dbReference>
<dbReference type="InterPro" id="IPR000504">
    <property type="entry name" value="RRM_dom"/>
</dbReference>
<dbReference type="SMART" id="SM00386">
    <property type="entry name" value="HAT"/>
    <property type="match status" value="3"/>
</dbReference>
<keyword evidence="1 2" id="KW-0694">RNA-binding</keyword>
<organism evidence="5 6">
    <name type="scientific">Limulus polyphemus</name>
    <name type="common">Atlantic horseshoe crab</name>
    <dbReference type="NCBI Taxonomy" id="6850"/>
    <lineage>
        <taxon>Eukaryota</taxon>
        <taxon>Metazoa</taxon>
        <taxon>Ecdysozoa</taxon>
        <taxon>Arthropoda</taxon>
        <taxon>Chelicerata</taxon>
        <taxon>Merostomata</taxon>
        <taxon>Xiphosura</taxon>
        <taxon>Limulidae</taxon>
        <taxon>Limulus</taxon>
    </lineage>
</organism>
<dbReference type="InterPro" id="IPR012677">
    <property type="entry name" value="Nucleotide-bd_a/b_plait_sf"/>
</dbReference>
<feature type="compositionally biased region" description="Polar residues" evidence="3">
    <location>
        <begin position="30"/>
        <end position="39"/>
    </location>
</feature>
<evidence type="ECO:0000256" key="2">
    <source>
        <dbReference type="PROSITE-ProRule" id="PRU00176"/>
    </source>
</evidence>
<feature type="region of interest" description="Disordered" evidence="3">
    <location>
        <begin position="387"/>
        <end position="463"/>
    </location>
</feature>
<accession>A0ABM1BKL0</accession>
<dbReference type="Proteomes" id="UP000694941">
    <property type="component" value="Unplaced"/>
</dbReference>
<dbReference type="PANTHER" id="PTHR15481">
    <property type="entry name" value="RIBONUCLEIC ACID BINDING PROTEIN S1"/>
    <property type="match status" value="1"/>
</dbReference>
<dbReference type="Pfam" id="PF00076">
    <property type="entry name" value="RRM_1"/>
    <property type="match status" value="1"/>
</dbReference>
<dbReference type="PANTHER" id="PTHR15481:SF5">
    <property type="entry name" value="SQUAMOUS CELL CARCINOMA ANTIGEN RECOGNIZED BY T-CELLS 3"/>
    <property type="match status" value="1"/>
</dbReference>
<dbReference type="InterPro" id="IPR003107">
    <property type="entry name" value="HAT"/>
</dbReference>
<feature type="region of interest" description="Disordered" evidence="3">
    <location>
        <begin position="636"/>
        <end position="725"/>
    </location>
</feature>
<evidence type="ECO:0000313" key="6">
    <source>
        <dbReference type="RefSeq" id="XP_013783856.1"/>
    </source>
</evidence>
<evidence type="ECO:0000256" key="3">
    <source>
        <dbReference type="SAM" id="MobiDB-lite"/>
    </source>
</evidence>
<sequence>MAENTENYESDPDSSNSAEDRSDDEEVDQNDINRLNSEANDVGKGRSEDKYKGLKKAFKEKVYNLIVSVVLLRINRGDEIINMEKTYEEYKEWVEGEVEPQVYQAYKKAKTKLEKLVPLEEELEIGNKIYLKLLLSYREILKAYDRHHKPKNYTKYLDTQLKIPSISLSTHERAIRNCPWSVILWINYIQALERYQQPYDKVKETVDRALQAGFTQEEEFRQLWLTFLDYLRRRIDWNGENTKELSELRETFERVIDHMTQSFGADADPGCIILQYWAKIEAKFCKNMTRARELWNNIINQGRGSEVRIWLEYANLERAYGDDKHYRRVLLRGLHSATDWPETIGEILINFEREEGTLESLDSSIEKYDAQIKRLQEKRQKIEEKEAERQYQASERKKQAKAEKKVASKKPIDAVAHKQQKPEYHVEAMDVDKEGFKVPPPPSSKNQKTQPFISAPPPGFKKNQLNLQQRNFEMEQSESEQSVKHDHSKDDRTVFLSNLAYSVAEENIKEVFSELGEITEIRLVKDYRGRSKGYCYLEFASQEAARAALKRDRQPVEGRPVFISKCEDKSMSLNKNKFKFPVQMEKHKLFIRGLPLSITEHKLKDIFKEVSAATALVKTDGMKVDDQTISVAISNPPERKSLRRAGDGEGSENRIIASLGGGRETGPRGRGRTQVSLLPRALQRTQPGTSRSNDFQNGVNGAGEDVNTTEKQMTNNDFRNMLLKK</sequence>
<feature type="compositionally biased region" description="Acidic residues" evidence="3">
    <location>
        <begin position="1"/>
        <end position="12"/>
    </location>
</feature>
<keyword evidence="5" id="KW-1185">Reference proteome</keyword>
<dbReference type="InterPro" id="IPR035979">
    <property type="entry name" value="RBD_domain_sf"/>
</dbReference>
<feature type="region of interest" description="Disordered" evidence="3">
    <location>
        <begin position="1"/>
        <end position="48"/>
    </location>
</feature>
<dbReference type="SUPFAM" id="SSF48452">
    <property type="entry name" value="TPR-like"/>
    <property type="match status" value="1"/>
</dbReference>
<dbReference type="Gene3D" id="3.30.70.330">
    <property type="match status" value="1"/>
</dbReference>
<feature type="compositionally biased region" description="Basic and acidic residues" evidence="3">
    <location>
        <begin position="637"/>
        <end position="647"/>
    </location>
</feature>
<dbReference type="InterPro" id="IPR011990">
    <property type="entry name" value="TPR-like_helical_dom_sf"/>
</dbReference>
<evidence type="ECO:0000256" key="1">
    <source>
        <dbReference type="ARBA" id="ARBA00022884"/>
    </source>
</evidence>
<dbReference type="InterPro" id="IPR034217">
    <property type="entry name" value="SART3_RRM1"/>
</dbReference>
<feature type="compositionally biased region" description="Polar residues" evidence="3">
    <location>
        <begin position="683"/>
        <end position="699"/>
    </location>
</feature>
<evidence type="ECO:0000313" key="5">
    <source>
        <dbReference type="Proteomes" id="UP000694941"/>
    </source>
</evidence>
<dbReference type="RefSeq" id="XP_013783856.1">
    <property type="nucleotide sequence ID" value="XM_013928402.1"/>
</dbReference>
<feature type="compositionally biased region" description="Basic and acidic residues" evidence="3">
    <location>
        <begin position="387"/>
        <end position="436"/>
    </location>
</feature>
<feature type="compositionally biased region" description="Polar residues" evidence="3">
    <location>
        <begin position="709"/>
        <end position="718"/>
    </location>
</feature>
<dbReference type="Pfam" id="PF16605">
    <property type="entry name" value="LSM_int_assoc"/>
    <property type="match status" value="1"/>
</dbReference>
<gene>
    <name evidence="6" type="primary">LOC106468007</name>
</gene>